<feature type="region of interest" description="Disordered" evidence="1">
    <location>
        <begin position="1"/>
        <end position="56"/>
    </location>
</feature>
<protein>
    <recommendedName>
        <fullName evidence="2">GAF domain-containing protein</fullName>
    </recommendedName>
</protein>
<evidence type="ECO:0000259" key="2">
    <source>
        <dbReference type="Pfam" id="PF01590"/>
    </source>
</evidence>
<dbReference type="AlphaFoldDB" id="A0A455T3N8"/>
<dbReference type="InterPro" id="IPR010982">
    <property type="entry name" value="Lambda_DNA-bd_dom_sf"/>
</dbReference>
<name>A0A455T3N8_9CHLR</name>
<dbReference type="Gene3D" id="3.30.450.40">
    <property type="match status" value="1"/>
</dbReference>
<organism evidence="3">
    <name type="scientific">Thermogemmatispora argillosa</name>
    <dbReference type="NCBI Taxonomy" id="2045280"/>
    <lineage>
        <taxon>Bacteria</taxon>
        <taxon>Bacillati</taxon>
        <taxon>Chloroflexota</taxon>
        <taxon>Ktedonobacteria</taxon>
        <taxon>Thermogemmatisporales</taxon>
        <taxon>Thermogemmatisporaceae</taxon>
        <taxon>Thermogemmatispora</taxon>
    </lineage>
</organism>
<reference evidence="3" key="1">
    <citation type="submission" date="2018-12" db="EMBL/GenBank/DDBJ databases">
        <title>Novel natural products biosynthetic potential of the class Ktedonobacteria.</title>
        <authorList>
            <person name="Zheng Y."/>
            <person name="Saitou A."/>
            <person name="Wang C.M."/>
            <person name="Toyoda A."/>
            <person name="Minakuchi Y."/>
            <person name="Sekiguchi Y."/>
            <person name="Ueda K."/>
            <person name="Takano H."/>
            <person name="Sakai Y."/>
            <person name="Yokota A."/>
            <person name="Yabe S."/>
        </authorList>
    </citation>
    <scope>NUCLEOTIDE SEQUENCE</scope>
    <source>
        <strain evidence="3">A3-2</strain>
    </source>
</reference>
<dbReference type="GO" id="GO:0003677">
    <property type="term" value="F:DNA binding"/>
    <property type="evidence" value="ECO:0007669"/>
    <property type="project" value="InterPro"/>
</dbReference>
<gene>
    <name evidence="3" type="ORF">KTA_27470</name>
</gene>
<accession>A0A455T3N8</accession>
<evidence type="ECO:0000313" key="3">
    <source>
        <dbReference type="EMBL" id="BBH94548.1"/>
    </source>
</evidence>
<proteinExistence type="predicted"/>
<dbReference type="InterPro" id="IPR003018">
    <property type="entry name" value="GAF"/>
</dbReference>
<dbReference type="CDD" id="cd00093">
    <property type="entry name" value="HTH_XRE"/>
    <property type="match status" value="1"/>
</dbReference>
<sequence>MKQGHDPARPPRQRQRASGPEARPPARSRGRHANPGAAKRSRRRSGSRSAESGPAIAGLTPFSLTLQRILKRDRARISQFANALSVSENTVYRWMNGQSEPRPAYLRQMVEVVMPEYRRELQEAIEQSFPNVLDLPPAGEVPPVSRELYRQILELRATIVQDDSRRWQMIQLIFEAAIRHLDPEQRGLALTYAELMPPRPDGIHSLYEAEVRATSPWSETQESRAFLGSTTLAGTAAMLQRLQTWSELDREQRHQFVAEEFERSACACPVLFAGRCAGVLIVSSTQADFFSPAVCQAVNEYALLVALALPESAFYDPSLIHLRPMPDIRWQREEISRTFVNRVIMYARRFQLSRPEAEKRVRMEMEEEFEQLAPMHFALSTERP</sequence>
<dbReference type="InterPro" id="IPR029016">
    <property type="entry name" value="GAF-like_dom_sf"/>
</dbReference>
<dbReference type="EMBL" id="AP019377">
    <property type="protein sequence ID" value="BBH94548.1"/>
    <property type="molecule type" value="Genomic_DNA"/>
</dbReference>
<feature type="domain" description="GAF" evidence="2">
    <location>
        <begin position="191"/>
        <end position="309"/>
    </location>
</feature>
<dbReference type="Pfam" id="PF01590">
    <property type="entry name" value="GAF"/>
    <property type="match status" value="1"/>
</dbReference>
<dbReference type="Gene3D" id="1.10.260.40">
    <property type="entry name" value="lambda repressor-like DNA-binding domains"/>
    <property type="match status" value="1"/>
</dbReference>
<dbReference type="SUPFAM" id="SSF55781">
    <property type="entry name" value="GAF domain-like"/>
    <property type="match status" value="1"/>
</dbReference>
<dbReference type="InterPro" id="IPR001387">
    <property type="entry name" value="Cro/C1-type_HTH"/>
</dbReference>
<evidence type="ECO:0000256" key="1">
    <source>
        <dbReference type="SAM" id="MobiDB-lite"/>
    </source>
</evidence>